<dbReference type="GO" id="GO:0005886">
    <property type="term" value="C:plasma membrane"/>
    <property type="evidence" value="ECO:0007669"/>
    <property type="project" value="UniProtKB-SubCell"/>
</dbReference>
<dbReference type="RefSeq" id="WP_109761626.1">
    <property type="nucleotide sequence ID" value="NZ_QGGU01000001.1"/>
</dbReference>
<dbReference type="Pfam" id="PF06295">
    <property type="entry name" value="ZapG-like"/>
    <property type="match status" value="1"/>
</dbReference>
<dbReference type="OrthoDB" id="7068713at2"/>
<keyword evidence="3" id="KW-0997">Cell inner membrane</keyword>
<organism evidence="14 15">
    <name type="scientific">Pleionea mediterranea</name>
    <dbReference type="NCBI Taxonomy" id="523701"/>
    <lineage>
        <taxon>Bacteria</taxon>
        <taxon>Pseudomonadati</taxon>
        <taxon>Pseudomonadota</taxon>
        <taxon>Gammaproteobacteria</taxon>
        <taxon>Oceanospirillales</taxon>
        <taxon>Pleioneaceae</taxon>
        <taxon>Pleionea</taxon>
    </lineage>
</organism>
<proteinExistence type="inferred from homology"/>
<reference evidence="14 15" key="1">
    <citation type="submission" date="2018-05" db="EMBL/GenBank/DDBJ databases">
        <title>Genomic Encyclopedia of Type Strains, Phase IV (KMG-IV): sequencing the most valuable type-strain genomes for metagenomic binning, comparative biology and taxonomic classification.</title>
        <authorList>
            <person name="Goeker M."/>
        </authorList>
    </citation>
    <scope>NUCLEOTIDE SEQUENCE [LARGE SCALE GENOMIC DNA]</scope>
    <source>
        <strain evidence="14 15">DSM 25350</strain>
    </source>
</reference>
<keyword evidence="2" id="KW-1003">Cell membrane</keyword>
<dbReference type="AlphaFoldDB" id="A0A316G1L3"/>
<protein>
    <recommendedName>
        <fullName evidence="11">Z-ring associated protein G</fullName>
    </recommendedName>
    <alternativeName>
        <fullName evidence="12">Cell division protein ZapG</fullName>
    </alternativeName>
</protein>
<evidence type="ECO:0000256" key="11">
    <source>
        <dbReference type="ARBA" id="ARBA00035703"/>
    </source>
</evidence>
<dbReference type="InterPro" id="IPR009386">
    <property type="entry name" value="ZapG-like"/>
</dbReference>
<evidence type="ECO:0000256" key="7">
    <source>
        <dbReference type="ARBA" id="ARBA00022989"/>
    </source>
</evidence>
<evidence type="ECO:0000313" key="14">
    <source>
        <dbReference type="EMBL" id="PWK54513.1"/>
    </source>
</evidence>
<accession>A0A316G1L3</accession>
<comment type="caution">
    <text evidence="14">The sequence shown here is derived from an EMBL/GenBank/DDBJ whole genome shotgun (WGS) entry which is preliminary data.</text>
</comment>
<keyword evidence="5" id="KW-0812">Transmembrane</keyword>
<keyword evidence="9" id="KW-0131">Cell cycle</keyword>
<feature type="compositionally biased region" description="Polar residues" evidence="13">
    <location>
        <begin position="196"/>
        <end position="207"/>
    </location>
</feature>
<keyword evidence="7" id="KW-1133">Transmembrane helix</keyword>
<dbReference type="PANTHER" id="PTHR39579">
    <property type="entry name" value="INNER MEMBRANE PROTEIN YHCB"/>
    <property type="match status" value="1"/>
</dbReference>
<keyword evidence="15" id="KW-1185">Reference proteome</keyword>
<feature type="compositionally biased region" description="Basic and acidic residues" evidence="13">
    <location>
        <begin position="110"/>
        <end position="120"/>
    </location>
</feature>
<feature type="region of interest" description="Disordered" evidence="13">
    <location>
        <begin position="103"/>
        <end position="122"/>
    </location>
</feature>
<evidence type="ECO:0000256" key="5">
    <source>
        <dbReference type="ARBA" id="ARBA00022692"/>
    </source>
</evidence>
<comment type="subcellular location">
    <subcellularLocation>
        <location evidence="1">Cell inner membrane</location>
        <topology evidence="1">Single-pass membrane protein</topology>
    </subcellularLocation>
</comment>
<evidence type="ECO:0000256" key="12">
    <source>
        <dbReference type="ARBA" id="ARBA00035727"/>
    </source>
</evidence>
<evidence type="ECO:0000256" key="10">
    <source>
        <dbReference type="ARBA" id="ARBA00035657"/>
    </source>
</evidence>
<evidence type="ECO:0000256" key="9">
    <source>
        <dbReference type="ARBA" id="ARBA00023306"/>
    </source>
</evidence>
<sequence length="207" mass="23630">MEWVAGILVLAITAVVAFTLGKGRSASQRKIDELEQLIIDKDSELQKYRQQINTHFEKTANLFGKVTQEYQNLYQYMAQSSDVLADAQPFKHSLEHRKNQMNVGYQPNDMHADSDFHGEDTFSNESFYRAHDYRNEQDEAAAKESDTEETSDNIIHLDQSKDEAKQSEKQAKKAANDNDKEAPPLDYAIKDKGVINHNSLDMDNVKT</sequence>
<keyword evidence="6" id="KW-0133">Cell shape</keyword>
<dbReference type="EMBL" id="QGGU01000001">
    <property type="protein sequence ID" value="PWK54513.1"/>
    <property type="molecule type" value="Genomic_DNA"/>
</dbReference>
<dbReference type="GO" id="GO:0008360">
    <property type="term" value="P:regulation of cell shape"/>
    <property type="evidence" value="ECO:0007669"/>
    <property type="project" value="UniProtKB-KW"/>
</dbReference>
<evidence type="ECO:0000256" key="13">
    <source>
        <dbReference type="SAM" id="MobiDB-lite"/>
    </source>
</evidence>
<feature type="region of interest" description="Disordered" evidence="13">
    <location>
        <begin position="137"/>
        <end position="207"/>
    </location>
</feature>
<evidence type="ECO:0000256" key="4">
    <source>
        <dbReference type="ARBA" id="ARBA00022618"/>
    </source>
</evidence>
<evidence type="ECO:0000256" key="8">
    <source>
        <dbReference type="ARBA" id="ARBA00023136"/>
    </source>
</evidence>
<name>A0A316G1L3_9GAMM</name>
<evidence type="ECO:0000256" key="1">
    <source>
        <dbReference type="ARBA" id="ARBA00004377"/>
    </source>
</evidence>
<dbReference type="PANTHER" id="PTHR39579:SF1">
    <property type="entry name" value="INNER MEMBRANE PROTEIN YHCB"/>
    <property type="match status" value="1"/>
</dbReference>
<dbReference type="Proteomes" id="UP000245790">
    <property type="component" value="Unassembled WGS sequence"/>
</dbReference>
<keyword evidence="8" id="KW-0472">Membrane</keyword>
<evidence type="ECO:0000256" key="3">
    <source>
        <dbReference type="ARBA" id="ARBA00022519"/>
    </source>
</evidence>
<comment type="similarity">
    <text evidence="10">Belongs to the ZapG family.</text>
</comment>
<evidence type="ECO:0000256" key="2">
    <source>
        <dbReference type="ARBA" id="ARBA00022475"/>
    </source>
</evidence>
<gene>
    <name evidence="14" type="ORF">C8D97_101367</name>
</gene>
<evidence type="ECO:0000256" key="6">
    <source>
        <dbReference type="ARBA" id="ARBA00022960"/>
    </source>
</evidence>
<feature type="compositionally biased region" description="Basic and acidic residues" evidence="13">
    <location>
        <begin position="158"/>
        <end position="194"/>
    </location>
</feature>
<keyword evidence="4" id="KW-0132">Cell division</keyword>
<evidence type="ECO:0000313" key="15">
    <source>
        <dbReference type="Proteomes" id="UP000245790"/>
    </source>
</evidence>
<dbReference type="GO" id="GO:0051301">
    <property type="term" value="P:cell division"/>
    <property type="evidence" value="ECO:0007669"/>
    <property type="project" value="UniProtKB-KW"/>
</dbReference>